<dbReference type="Proteomes" id="UP000006320">
    <property type="component" value="Unassembled WGS sequence"/>
</dbReference>
<evidence type="ECO:0000313" key="1">
    <source>
        <dbReference type="EMBL" id="GAC08575.1"/>
    </source>
</evidence>
<protein>
    <submittedName>
        <fullName evidence="1">Uncharacterized protein</fullName>
    </submittedName>
</protein>
<accession>A0AAV3UU53</accession>
<evidence type="ECO:0000313" key="2">
    <source>
        <dbReference type="Proteomes" id="UP000006320"/>
    </source>
</evidence>
<comment type="caution">
    <text evidence="1">The sequence shown here is derived from an EMBL/GenBank/DDBJ whole genome shotgun (WGS) entry which is preliminary data.</text>
</comment>
<reference evidence="1 2" key="1">
    <citation type="journal article" date="2017" name="Antonie Van Leeuwenhoek">
        <title>Rhizobium rhizosphaerae sp. nov., a novel species isolated from rice rhizosphere.</title>
        <authorList>
            <person name="Zhao J.J."/>
            <person name="Zhang J."/>
            <person name="Zhang R.J."/>
            <person name="Zhang C.W."/>
            <person name="Yin H.Q."/>
            <person name="Zhang X.X."/>
        </authorList>
    </citation>
    <scope>NUCLEOTIDE SEQUENCE [LARGE SCALE GENOMIC DNA]</scope>
    <source>
        <strain evidence="1 2">S18K6</strain>
    </source>
</reference>
<sequence length="50" mass="5914">MCYLCLRFITLFILHNIVISQRAFRFRLFFAPTLVLFFEGRSAAYLCSFG</sequence>
<proteinExistence type="predicted"/>
<dbReference type="AlphaFoldDB" id="A0AAV3UU53"/>
<gene>
    <name evidence="1" type="ORF">GCHA_0612</name>
</gene>
<name>A0AAV3UU53_9ALTE</name>
<dbReference type="EMBL" id="BAEM01000007">
    <property type="protein sequence ID" value="GAC08575.1"/>
    <property type="molecule type" value="Genomic_DNA"/>
</dbReference>
<organism evidence="1 2">
    <name type="scientific">Paraglaciecola chathamensis S18K6</name>
    <dbReference type="NCBI Taxonomy" id="1127672"/>
    <lineage>
        <taxon>Bacteria</taxon>
        <taxon>Pseudomonadati</taxon>
        <taxon>Pseudomonadota</taxon>
        <taxon>Gammaproteobacteria</taxon>
        <taxon>Alteromonadales</taxon>
        <taxon>Alteromonadaceae</taxon>
        <taxon>Paraglaciecola</taxon>
    </lineage>
</organism>